<comment type="cofactor">
    <cofactor evidence="1">
        <name>heme</name>
        <dbReference type="ChEBI" id="CHEBI:30413"/>
    </cofactor>
    <text evidence="1">Binds 1 heme group per subunit.</text>
</comment>
<dbReference type="Pfam" id="PF03301">
    <property type="entry name" value="Trp_dioxygenase"/>
    <property type="match status" value="2"/>
</dbReference>
<comment type="similarity">
    <text evidence="1">Belongs to the tryptophan 2,3-dioxygenase family.</text>
</comment>
<comment type="subunit">
    <text evidence="1">Homotetramer.</text>
</comment>
<comment type="function">
    <text evidence="1">Heme-dependent dioxygenase that catalyzes the oxidative cleavage of the L-tryptophan (L-Trp) pyrrole ring and converts L-tryptophan to N-formyl-L-kynurenine. Catalyzes the oxidative cleavage of the indole moiety.</text>
</comment>
<keyword evidence="1 2" id="KW-0223">Dioxygenase</keyword>
<organism evidence="2 3">
    <name type="scientific">Microvenator marinus</name>
    <dbReference type="NCBI Taxonomy" id="2600177"/>
    <lineage>
        <taxon>Bacteria</taxon>
        <taxon>Deltaproteobacteria</taxon>
        <taxon>Bradymonadales</taxon>
        <taxon>Microvenatoraceae</taxon>
        <taxon>Microvenator</taxon>
    </lineage>
</organism>
<keyword evidence="1" id="KW-0349">Heme</keyword>
<feature type="binding site" evidence="1">
    <location>
        <position position="110"/>
    </location>
    <ligand>
        <name>substrate</name>
    </ligand>
</feature>
<comment type="caution">
    <text evidence="1">Lacks conserved residue(s) required for the propagation of feature annotation.</text>
</comment>
<feature type="binding site" description="axial binding residue" evidence="1">
    <location>
        <position position="231"/>
    </location>
    <ligand>
        <name>heme</name>
        <dbReference type="ChEBI" id="CHEBI:30413"/>
    </ligand>
    <ligandPart>
        <name>Fe</name>
        <dbReference type="ChEBI" id="CHEBI:18248"/>
    </ligandPart>
</feature>
<dbReference type="PANTHER" id="PTHR10138:SF0">
    <property type="entry name" value="TRYPTOPHAN 2,3-DIOXYGENASE"/>
    <property type="match status" value="1"/>
</dbReference>
<comment type="catalytic activity">
    <reaction evidence="1">
        <text>L-tryptophan + O2 = N-formyl-L-kynurenine</text>
        <dbReference type="Rhea" id="RHEA:24536"/>
        <dbReference type="ChEBI" id="CHEBI:15379"/>
        <dbReference type="ChEBI" id="CHEBI:57912"/>
        <dbReference type="ChEBI" id="CHEBI:58629"/>
        <dbReference type="EC" id="1.13.11.11"/>
    </reaction>
</comment>
<keyword evidence="1" id="KW-0479">Metal-binding</keyword>
<sequence length="296" mass="34845">MTDEVNWDTSRQKVINYNSYLKVHELLSLQELESEPPAHDELLFITIHQAYELWFKQVLFELDTVVKRLQMDDVYEATRLLQRVLVIESLLVQQIHILETMTPRDFLSFRRVLNPASGFQSIQWREVEFLTGIRRGGVMKGIELTDAQRERLEDRLKAPSIRTEFFRLLQRKGFNVEIPADDEMLEGEALEQTYRELRRIYEHPERYFHIYSLCEALVQHDQNILMWRFHHVRVVERLIGTKQGTGGSPGVKYLESTLSKRAFPMLWAVRGLLSDDQFYGTSRGITQTLDGKDIND</sequence>
<dbReference type="SUPFAM" id="SSF140959">
    <property type="entry name" value="Indolic compounds 2,3-dioxygenase-like"/>
    <property type="match status" value="1"/>
</dbReference>
<dbReference type="Gene3D" id="1.20.58.480">
    <property type="match status" value="1"/>
</dbReference>
<dbReference type="GO" id="GO:0004833">
    <property type="term" value="F:L-tryptophan 2,3-dioxygenase activity"/>
    <property type="evidence" value="ECO:0007669"/>
    <property type="project" value="UniProtKB-UniRule"/>
</dbReference>
<dbReference type="GO" id="GO:0020037">
    <property type="term" value="F:heme binding"/>
    <property type="evidence" value="ECO:0007669"/>
    <property type="project" value="UniProtKB-UniRule"/>
</dbReference>
<dbReference type="InterPro" id="IPR037217">
    <property type="entry name" value="Trp/Indoleamine_2_3_dOase-like"/>
</dbReference>
<dbReference type="InterPro" id="IPR004981">
    <property type="entry name" value="Trp_2_3_dOase"/>
</dbReference>
<protein>
    <recommendedName>
        <fullName evidence="1">Tryptophan 2,3-dioxygenase</fullName>
        <shortName evidence="1">TDO</shortName>
        <ecNumber evidence="1">1.13.11.11</ecNumber>
    </recommendedName>
    <alternativeName>
        <fullName evidence="1">Tryptamin 2,3-dioxygenase</fullName>
    </alternativeName>
    <alternativeName>
        <fullName evidence="1">Tryptophan oxygenase</fullName>
        <shortName evidence="1">TO</shortName>
        <shortName evidence="1">TRPO</shortName>
    </alternativeName>
    <alternativeName>
        <fullName evidence="1">Tryptophan pyrrolase</fullName>
    </alternativeName>
    <alternativeName>
        <fullName evidence="1">Tryptophanase</fullName>
    </alternativeName>
</protein>
<feature type="binding site" evidence="1">
    <location>
        <position position="245"/>
    </location>
    <ligand>
        <name>substrate</name>
    </ligand>
</feature>
<comment type="pathway">
    <text evidence="1">Amino-acid degradation; L-tryptophan degradation via kynurenine pathway; L-kynurenine from L-tryptophan: step 1/2.</text>
</comment>
<keyword evidence="1" id="KW-0408">Iron</keyword>
<dbReference type="Proteomes" id="UP000321595">
    <property type="component" value="Chromosome"/>
</dbReference>
<dbReference type="HAMAP" id="MF_01972">
    <property type="entry name" value="T23O"/>
    <property type="match status" value="1"/>
</dbReference>
<keyword evidence="1" id="KW-0560">Oxidoreductase</keyword>
<accession>A0A5B8XYM5</accession>
<dbReference type="AlphaFoldDB" id="A0A5B8XYM5"/>
<gene>
    <name evidence="1" type="primary">kynA</name>
    <name evidence="2" type="ORF">FRD01_15435</name>
</gene>
<evidence type="ECO:0000313" key="3">
    <source>
        <dbReference type="Proteomes" id="UP000321595"/>
    </source>
</evidence>
<dbReference type="OrthoDB" id="9776847at2"/>
<dbReference type="KEGG" id="bbae:FRD01_15435"/>
<dbReference type="GO" id="GO:0046872">
    <property type="term" value="F:metal ion binding"/>
    <property type="evidence" value="ECO:0007669"/>
    <property type="project" value="UniProtKB-KW"/>
</dbReference>
<reference evidence="2 3" key="1">
    <citation type="submission" date="2019-08" db="EMBL/GenBank/DDBJ databases">
        <authorList>
            <person name="Liang Q."/>
        </authorList>
    </citation>
    <scope>NUCLEOTIDE SEQUENCE [LARGE SCALE GENOMIC DNA]</scope>
    <source>
        <strain evidence="2 3">V1718</strain>
    </source>
</reference>
<keyword evidence="1" id="KW-0823">Tryptophan catabolism</keyword>
<dbReference type="GO" id="GO:0019442">
    <property type="term" value="P:L-tryptophan catabolic process to acetyl-CoA"/>
    <property type="evidence" value="ECO:0007669"/>
    <property type="project" value="TreeGrafter"/>
</dbReference>
<feature type="binding site" evidence="1">
    <location>
        <begin position="44"/>
        <end position="48"/>
    </location>
    <ligand>
        <name>substrate</name>
    </ligand>
</feature>
<dbReference type="PANTHER" id="PTHR10138">
    <property type="entry name" value="TRYPTOPHAN 2,3-DIOXYGENASE"/>
    <property type="match status" value="1"/>
</dbReference>
<dbReference type="EC" id="1.13.11.11" evidence="1"/>
<dbReference type="EMBL" id="CP042467">
    <property type="protein sequence ID" value="QED30351.1"/>
    <property type="molecule type" value="Genomic_DNA"/>
</dbReference>
<evidence type="ECO:0000256" key="1">
    <source>
        <dbReference type="HAMAP-Rule" id="MF_01972"/>
    </source>
</evidence>
<dbReference type="GO" id="GO:0019441">
    <property type="term" value="P:L-tryptophan catabolic process to kynurenine"/>
    <property type="evidence" value="ECO:0007669"/>
    <property type="project" value="UniProtKB-UniRule"/>
</dbReference>
<name>A0A5B8XYM5_9DELT</name>
<proteinExistence type="inferred from homology"/>
<evidence type="ECO:0000313" key="2">
    <source>
        <dbReference type="EMBL" id="QED30351.1"/>
    </source>
</evidence>
<dbReference type="UniPathway" id="UPA00333">
    <property type="reaction ID" value="UER00453"/>
</dbReference>
<keyword evidence="3" id="KW-1185">Reference proteome</keyword>